<protein>
    <submittedName>
        <fullName evidence="4">GNAT family N-acetyltransferase</fullName>
    </submittedName>
</protein>
<dbReference type="EMBL" id="CP076448">
    <property type="protein sequence ID" value="QXM25377.1"/>
    <property type="molecule type" value="Genomic_DNA"/>
</dbReference>
<keyword evidence="2" id="KW-0012">Acyltransferase</keyword>
<dbReference type="Proteomes" id="UP000694001">
    <property type="component" value="Chromosome"/>
</dbReference>
<keyword evidence="5" id="KW-1185">Reference proteome</keyword>
<dbReference type="InterPro" id="IPR000182">
    <property type="entry name" value="GNAT_dom"/>
</dbReference>
<dbReference type="GO" id="GO:0016747">
    <property type="term" value="F:acyltransferase activity, transferring groups other than amino-acyl groups"/>
    <property type="evidence" value="ECO:0007669"/>
    <property type="project" value="InterPro"/>
</dbReference>
<evidence type="ECO:0000256" key="2">
    <source>
        <dbReference type="ARBA" id="ARBA00023315"/>
    </source>
</evidence>
<accession>A0A975U3M5</accession>
<keyword evidence="1" id="KW-0808">Transferase</keyword>
<gene>
    <name evidence="4" type="ORF">KO353_03845</name>
</gene>
<organism evidence="4 5">
    <name type="scientific">Elioraea tepida</name>
    <dbReference type="NCBI Taxonomy" id="2843330"/>
    <lineage>
        <taxon>Bacteria</taxon>
        <taxon>Pseudomonadati</taxon>
        <taxon>Pseudomonadota</taxon>
        <taxon>Alphaproteobacteria</taxon>
        <taxon>Acetobacterales</taxon>
        <taxon>Elioraeaceae</taxon>
        <taxon>Elioraea</taxon>
    </lineage>
</organism>
<dbReference type="PANTHER" id="PTHR43072:SF23">
    <property type="entry name" value="UPF0039 PROTEIN C11D3.02C"/>
    <property type="match status" value="1"/>
</dbReference>
<proteinExistence type="predicted"/>
<evidence type="ECO:0000313" key="5">
    <source>
        <dbReference type="Proteomes" id="UP000694001"/>
    </source>
</evidence>
<evidence type="ECO:0000256" key="1">
    <source>
        <dbReference type="ARBA" id="ARBA00022679"/>
    </source>
</evidence>
<dbReference type="PROSITE" id="PS51186">
    <property type="entry name" value="GNAT"/>
    <property type="match status" value="1"/>
</dbReference>
<sequence length="179" mass="19295">MQPTSGVTAPQVHAAVTVRDAAEADIPAIVEITNDAILTTTANWNITPVTHAQRLAWLEERRAGGFPVLVAELGGAVAGFASFAQFRPYEGYLHSVEHGLYVARAAQRRGVGSALLGALIERAVAFGAHVMVAGIEARNEASLALHERFGFVRVGLMPEVGRKFDRWLDLVLMQRILGN</sequence>
<dbReference type="AlphaFoldDB" id="A0A975U3M5"/>
<evidence type="ECO:0000259" key="3">
    <source>
        <dbReference type="PROSITE" id="PS51186"/>
    </source>
</evidence>
<feature type="domain" description="N-acetyltransferase" evidence="3">
    <location>
        <begin position="16"/>
        <end position="178"/>
    </location>
</feature>
<dbReference type="Pfam" id="PF00583">
    <property type="entry name" value="Acetyltransf_1"/>
    <property type="match status" value="1"/>
</dbReference>
<name>A0A975U3M5_9PROT</name>
<dbReference type="KEGG" id="elio:KO353_03845"/>
<reference evidence="4" key="1">
    <citation type="submission" date="2021-06" db="EMBL/GenBank/DDBJ databases">
        <title>Elioraea tepida, sp. nov., a moderately thermophilic aerobic anoxygenic phototrophic bacterium isolated from an alkaline siliceous hot spring mat community in Yellowstone National Park, WY, USA.</title>
        <authorList>
            <person name="Saini M.K."/>
            <person name="Yoshida S."/>
            <person name="Sebastian A."/>
            <person name="Hirose S."/>
            <person name="Hara E."/>
            <person name="Tamaki H."/>
            <person name="Soulier N.T."/>
            <person name="Albert I."/>
            <person name="Hanada S."/>
            <person name="Bryant D.A."/>
            <person name="Tank M."/>
        </authorList>
    </citation>
    <scope>NUCLEOTIDE SEQUENCE</scope>
    <source>
        <strain evidence="4">MS-P2</strain>
    </source>
</reference>
<dbReference type="CDD" id="cd04301">
    <property type="entry name" value="NAT_SF"/>
    <property type="match status" value="1"/>
</dbReference>
<dbReference type="PANTHER" id="PTHR43072">
    <property type="entry name" value="N-ACETYLTRANSFERASE"/>
    <property type="match status" value="1"/>
</dbReference>
<evidence type="ECO:0000313" key="4">
    <source>
        <dbReference type="EMBL" id="QXM25377.1"/>
    </source>
</evidence>